<organism evidence="1">
    <name type="scientific">marine sediment metagenome</name>
    <dbReference type="NCBI Taxonomy" id="412755"/>
    <lineage>
        <taxon>unclassified sequences</taxon>
        <taxon>metagenomes</taxon>
        <taxon>ecological metagenomes</taxon>
    </lineage>
</organism>
<dbReference type="EMBL" id="LAZR01033584">
    <property type="protein sequence ID" value="KKL47669.1"/>
    <property type="molecule type" value="Genomic_DNA"/>
</dbReference>
<dbReference type="Gene3D" id="2.40.30.240">
    <property type="match status" value="1"/>
</dbReference>
<proteinExistence type="predicted"/>
<accession>A0A0F9CF20</accession>
<gene>
    <name evidence="1" type="ORF">LCGC14_2333220</name>
</gene>
<comment type="caution">
    <text evidence="1">The sequence shown here is derived from an EMBL/GenBank/DDBJ whole genome shotgun (WGS) entry which is preliminary data.</text>
</comment>
<dbReference type="AlphaFoldDB" id="A0A0F9CF20"/>
<sequence>MANTILTPDMILREAGRVFHQKAIFIGSVDRQYDDSFARQGAKIGNSLRLRDANRYTVTDGATMVVQDTVETSQTVTINKHKHVAVNFGMQELALSLDDFSKRILEPAMAVLAANVESDALVNMTKDVPNIIDGDAAALDFSHVADAQAKLGDTLTPPDQRTLLLSNAHVAKFLNANKGLFNPVGGIAKQYRQGILGEICGFDVGSSSLVSNHTTGTAAKTTTYLTNNPVVGALLAVDTGSTTFLAGDIVTVADLFRVHPETKVSTGIVQQFVVTADFSGSGNMPISPATVTSGAKQNVTGLADGKAVTKVGAGASELLNGSLAFHNEAFVFVSADLPDPSQFGAWGARRTV</sequence>
<feature type="non-terminal residue" evidence="1">
    <location>
        <position position="352"/>
    </location>
</feature>
<name>A0A0F9CF20_9ZZZZ</name>
<protein>
    <submittedName>
        <fullName evidence="1">Uncharacterized protein</fullName>
    </submittedName>
</protein>
<evidence type="ECO:0000313" key="1">
    <source>
        <dbReference type="EMBL" id="KKL47669.1"/>
    </source>
</evidence>
<reference evidence="1" key="1">
    <citation type="journal article" date="2015" name="Nature">
        <title>Complex archaea that bridge the gap between prokaryotes and eukaryotes.</title>
        <authorList>
            <person name="Spang A."/>
            <person name="Saw J.H."/>
            <person name="Jorgensen S.L."/>
            <person name="Zaremba-Niedzwiedzka K."/>
            <person name="Martijn J."/>
            <person name="Lind A.E."/>
            <person name="van Eijk R."/>
            <person name="Schleper C."/>
            <person name="Guy L."/>
            <person name="Ettema T.J."/>
        </authorList>
    </citation>
    <scope>NUCLEOTIDE SEQUENCE</scope>
</reference>